<organism evidence="1 2">
    <name type="scientific">Caligus rogercresseyi</name>
    <name type="common">Sea louse</name>
    <dbReference type="NCBI Taxonomy" id="217165"/>
    <lineage>
        <taxon>Eukaryota</taxon>
        <taxon>Metazoa</taxon>
        <taxon>Ecdysozoa</taxon>
        <taxon>Arthropoda</taxon>
        <taxon>Crustacea</taxon>
        <taxon>Multicrustacea</taxon>
        <taxon>Hexanauplia</taxon>
        <taxon>Copepoda</taxon>
        <taxon>Siphonostomatoida</taxon>
        <taxon>Caligidae</taxon>
        <taxon>Caligus</taxon>
    </lineage>
</organism>
<reference evidence="2" key="1">
    <citation type="submission" date="2021-01" db="EMBL/GenBank/DDBJ databases">
        <title>Caligus Genome Assembly.</title>
        <authorList>
            <person name="Gallardo-Escarate C."/>
        </authorList>
    </citation>
    <scope>NUCLEOTIDE SEQUENCE [LARGE SCALE GENOMIC DNA]</scope>
</reference>
<proteinExistence type="predicted"/>
<evidence type="ECO:0000313" key="2">
    <source>
        <dbReference type="Proteomes" id="UP000595437"/>
    </source>
</evidence>
<gene>
    <name evidence="1" type="ORF">FKW44_022095</name>
</gene>
<evidence type="ECO:0000313" key="1">
    <source>
        <dbReference type="EMBL" id="QQP36866.1"/>
    </source>
</evidence>
<protein>
    <submittedName>
        <fullName evidence="1">Uncharacterized protein</fullName>
    </submittedName>
</protein>
<keyword evidence="2" id="KW-1185">Reference proteome</keyword>
<dbReference type="AlphaFoldDB" id="A0A7T8JWM4"/>
<accession>A0A7T8JWM4</accession>
<dbReference type="EMBL" id="CP045905">
    <property type="protein sequence ID" value="QQP36866.1"/>
    <property type="molecule type" value="Genomic_DNA"/>
</dbReference>
<sequence>MDPIRLSERISTVKQSPMPRNRNGAGHFYLKLAVHNRLLKKHWGVRDNQRPQGFIDSLEIVAQCYGPTSEGSKTVLGVLQPASIPH</sequence>
<feature type="non-terminal residue" evidence="1">
    <location>
        <position position="86"/>
    </location>
</feature>
<dbReference type="Proteomes" id="UP000595437">
    <property type="component" value="Chromosome 16"/>
</dbReference>
<name>A0A7T8JWM4_CALRO</name>